<dbReference type="PROSITE" id="PS51038">
    <property type="entry name" value="BAH"/>
    <property type="match status" value="1"/>
</dbReference>
<feature type="domain" description="BAH" evidence="1">
    <location>
        <begin position="162"/>
        <end position="313"/>
    </location>
</feature>
<reference evidence="2 3" key="1">
    <citation type="journal article" date="2017" name="Gigascience">
        <title>Draft genome of the honey bee ectoparasitic mite, Tropilaelaps mercedesae, is shaped by the parasitic life history.</title>
        <authorList>
            <person name="Dong X."/>
            <person name="Armstrong S.D."/>
            <person name="Xia D."/>
            <person name="Makepeace B.L."/>
            <person name="Darby A.C."/>
            <person name="Kadowaki T."/>
        </authorList>
    </citation>
    <scope>NUCLEOTIDE SEQUENCE [LARGE SCALE GENOMIC DNA]</scope>
    <source>
        <strain evidence="2">Wuxi-XJTLU</strain>
    </source>
</reference>
<dbReference type="GO" id="GO:0045892">
    <property type="term" value="P:negative regulation of DNA-templated transcription"/>
    <property type="evidence" value="ECO:0007669"/>
    <property type="project" value="TreeGrafter"/>
</dbReference>
<gene>
    <name evidence="2" type="ORF">BIW11_12644</name>
</gene>
<feature type="non-terminal residue" evidence="2">
    <location>
        <position position="1"/>
    </location>
</feature>
<dbReference type="GO" id="GO:0005677">
    <property type="term" value="C:chromatin silencing complex"/>
    <property type="evidence" value="ECO:0007669"/>
    <property type="project" value="TreeGrafter"/>
</dbReference>
<dbReference type="Pfam" id="PF01426">
    <property type="entry name" value="BAH"/>
    <property type="match status" value="1"/>
</dbReference>
<dbReference type="EMBL" id="MNPL01023238">
    <property type="protein sequence ID" value="OQR68843.1"/>
    <property type="molecule type" value="Genomic_DNA"/>
</dbReference>
<dbReference type="AlphaFoldDB" id="A0A1V9X639"/>
<comment type="caution">
    <text evidence="2">The sequence shown here is derived from an EMBL/GenBank/DDBJ whole genome shotgun (WGS) entry which is preliminary data.</text>
</comment>
<evidence type="ECO:0000259" key="1">
    <source>
        <dbReference type="PROSITE" id="PS51038"/>
    </source>
</evidence>
<dbReference type="InParanoid" id="A0A1V9X639"/>
<sequence>GVTVMKTPEVRSGVSNGGLMAGVVVGGAGGGGGSLGVRLAIETAAIACPPAAGGAVGAVGGGGAKRKMQGGPSGAAASGLGSAVAKCELGEKDNHGRERKSGLLTGIKVDAPIKTNSPGKRKFHGWSTLGEPFLKKVCTSNDQMHNTLVRVCYPLMRHSEGDEVRPRDCVLLKSGPRVIDLPFVAKVGSLWQTTDGDLMISLLWYYRPEHTEQGRRSNHMEDEIFASKHCDFNSVACIEDKCYVLTFAEYCRYRAKVKQLEEGVRSRVAAIVPPLAPTARQARLPDPGRVSADLVFFCRKVYDYRQKRILKNPTVQIIAKDPKEPHDGAEQRRH</sequence>
<dbReference type="OrthoDB" id="1922186at2759"/>
<proteinExistence type="predicted"/>
<dbReference type="PANTHER" id="PTHR46576">
    <property type="entry name" value="BROMO ADJACENT HOMOLOGY DOMAIN-CONTAINING 1 PROTEIN"/>
    <property type="match status" value="1"/>
</dbReference>
<keyword evidence="3" id="KW-1185">Reference proteome</keyword>
<evidence type="ECO:0000313" key="3">
    <source>
        <dbReference type="Proteomes" id="UP000192247"/>
    </source>
</evidence>
<dbReference type="GO" id="GO:0003682">
    <property type="term" value="F:chromatin binding"/>
    <property type="evidence" value="ECO:0007669"/>
    <property type="project" value="InterPro"/>
</dbReference>
<dbReference type="STRING" id="418985.A0A1V9X639"/>
<evidence type="ECO:0000313" key="2">
    <source>
        <dbReference type="EMBL" id="OQR68843.1"/>
    </source>
</evidence>
<dbReference type="InterPro" id="IPR043151">
    <property type="entry name" value="BAH_sf"/>
</dbReference>
<name>A0A1V9X639_9ACAR</name>
<dbReference type="SMART" id="SM00439">
    <property type="entry name" value="BAH"/>
    <property type="match status" value="1"/>
</dbReference>
<dbReference type="GO" id="GO:0000976">
    <property type="term" value="F:transcription cis-regulatory region binding"/>
    <property type="evidence" value="ECO:0007669"/>
    <property type="project" value="TreeGrafter"/>
</dbReference>
<dbReference type="Gene3D" id="2.30.30.490">
    <property type="match status" value="1"/>
</dbReference>
<dbReference type="PANTHER" id="PTHR46576:SF1">
    <property type="entry name" value="BROMO ADJACENT HOMOLOGY DOMAIN-CONTAINING 1 PROTEIN"/>
    <property type="match status" value="1"/>
</dbReference>
<organism evidence="2 3">
    <name type="scientific">Tropilaelaps mercedesae</name>
    <dbReference type="NCBI Taxonomy" id="418985"/>
    <lineage>
        <taxon>Eukaryota</taxon>
        <taxon>Metazoa</taxon>
        <taxon>Ecdysozoa</taxon>
        <taxon>Arthropoda</taxon>
        <taxon>Chelicerata</taxon>
        <taxon>Arachnida</taxon>
        <taxon>Acari</taxon>
        <taxon>Parasitiformes</taxon>
        <taxon>Mesostigmata</taxon>
        <taxon>Gamasina</taxon>
        <taxon>Dermanyssoidea</taxon>
        <taxon>Laelapidae</taxon>
        <taxon>Tropilaelaps</taxon>
    </lineage>
</organism>
<dbReference type="Proteomes" id="UP000192247">
    <property type="component" value="Unassembled WGS sequence"/>
</dbReference>
<protein>
    <recommendedName>
        <fullName evidence="1">BAH domain-containing protein</fullName>
    </recommendedName>
</protein>
<dbReference type="GO" id="GO:0031507">
    <property type="term" value="P:heterochromatin formation"/>
    <property type="evidence" value="ECO:0007669"/>
    <property type="project" value="TreeGrafter"/>
</dbReference>
<dbReference type="InterPro" id="IPR001025">
    <property type="entry name" value="BAH_dom"/>
</dbReference>
<dbReference type="InterPro" id="IPR053032">
    <property type="entry name" value="BAH_domain-containing"/>
</dbReference>
<accession>A0A1V9X639</accession>